<dbReference type="InterPro" id="IPR050087">
    <property type="entry name" value="AON_synthase_class-II"/>
</dbReference>
<evidence type="ECO:0000256" key="4">
    <source>
        <dbReference type="ARBA" id="ARBA00011738"/>
    </source>
</evidence>
<dbReference type="InterPro" id="IPR015422">
    <property type="entry name" value="PyrdxlP-dep_Trfase_small"/>
</dbReference>
<dbReference type="InterPro" id="IPR015424">
    <property type="entry name" value="PyrdxlP-dep_Trfase"/>
</dbReference>
<evidence type="ECO:0000256" key="1">
    <source>
        <dbReference type="ARBA" id="ARBA00001933"/>
    </source>
</evidence>
<keyword evidence="8 12" id="KW-0663">Pyridoxal phosphate</keyword>
<dbReference type="GO" id="GO:0008710">
    <property type="term" value="F:8-amino-7-oxononanoate synthase activity"/>
    <property type="evidence" value="ECO:0007669"/>
    <property type="project" value="UniProtKB-EC"/>
</dbReference>
<dbReference type="Proteomes" id="UP000002430">
    <property type="component" value="Chromosome"/>
</dbReference>
<evidence type="ECO:0000256" key="2">
    <source>
        <dbReference type="ARBA" id="ARBA00004746"/>
    </source>
</evidence>
<evidence type="ECO:0000256" key="9">
    <source>
        <dbReference type="ARBA" id="ARBA00032610"/>
    </source>
</evidence>
<name>Q1MRA0_LAWIP</name>
<dbReference type="PROSITE" id="PS00599">
    <property type="entry name" value="AA_TRANSFER_CLASS_2"/>
    <property type="match status" value="1"/>
</dbReference>
<evidence type="ECO:0000313" key="14">
    <source>
        <dbReference type="EMBL" id="CAJ54476.1"/>
    </source>
</evidence>
<feature type="domain" description="Aminotransferase class I/classII large" evidence="13">
    <location>
        <begin position="30"/>
        <end position="376"/>
    </location>
</feature>
<evidence type="ECO:0000256" key="8">
    <source>
        <dbReference type="ARBA" id="ARBA00022898"/>
    </source>
</evidence>
<dbReference type="HOGENOM" id="CLU_015846_11_2_7"/>
<organism evidence="14 15">
    <name type="scientific">Lawsonia intracellularis (strain PHE/MN1-00)</name>
    <dbReference type="NCBI Taxonomy" id="363253"/>
    <lineage>
        <taxon>Bacteria</taxon>
        <taxon>Pseudomonadati</taxon>
        <taxon>Thermodesulfobacteriota</taxon>
        <taxon>Desulfovibrionia</taxon>
        <taxon>Desulfovibrionales</taxon>
        <taxon>Desulfovibrionaceae</taxon>
        <taxon>Lawsonia</taxon>
    </lineage>
</organism>
<protein>
    <recommendedName>
        <fullName evidence="5">8-amino-7-oxononanoate synthase</fullName>
        <ecNumber evidence="5">2.3.1.47</ecNumber>
    </recommendedName>
    <alternativeName>
        <fullName evidence="9">7-keto-8-amino-pelargonic acid synthase</fullName>
    </alternativeName>
    <alternativeName>
        <fullName evidence="10">8-amino-7-ketopelargonate synthase</fullName>
    </alternativeName>
</protein>
<dbReference type="Gene3D" id="3.40.640.10">
    <property type="entry name" value="Type I PLP-dependent aspartate aminotransferase-like (Major domain)"/>
    <property type="match status" value="1"/>
</dbReference>
<comment type="subunit">
    <text evidence="4">Homodimer.</text>
</comment>
<dbReference type="RefSeq" id="WP_011526506.1">
    <property type="nucleotide sequence ID" value="NC_008011.1"/>
</dbReference>
<reference evidence="14 15" key="1">
    <citation type="submission" date="2005-11" db="EMBL/GenBank/DDBJ databases">
        <title>The complete genome sequence of Lawsonia intracellularis: the causative agent of proliferative enteropathy.</title>
        <authorList>
            <person name="Kaur K."/>
            <person name="Zhang Q."/>
            <person name="Beckler D."/>
            <person name="Munir S."/>
            <person name="Li L."/>
            <person name="Kinsley K."/>
            <person name="Herron L."/>
            <person name="Peterson A."/>
            <person name="May B."/>
            <person name="Singh S."/>
            <person name="Gebhart C."/>
            <person name="Kapur V."/>
        </authorList>
    </citation>
    <scope>NUCLEOTIDE SEQUENCE [LARGE SCALE GENOMIC DNA]</scope>
    <source>
        <strain evidence="14 15">PHE/MN1-00</strain>
    </source>
</reference>
<comment type="pathway">
    <text evidence="2">Cofactor biosynthesis; biotin biosynthesis.</text>
</comment>
<evidence type="ECO:0000256" key="12">
    <source>
        <dbReference type="RuleBase" id="RU003693"/>
    </source>
</evidence>
<dbReference type="PANTHER" id="PTHR13693">
    <property type="entry name" value="CLASS II AMINOTRANSFERASE/8-AMINO-7-OXONONANOATE SYNTHASE"/>
    <property type="match status" value="1"/>
</dbReference>
<accession>Q1MRA0</accession>
<comment type="catalytic activity">
    <reaction evidence="11">
        <text>6-carboxyhexanoyl-[ACP] + L-alanine + H(+) = (8S)-8-amino-7-oxononanoate + holo-[ACP] + CO2</text>
        <dbReference type="Rhea" id="RHEA:42288"/>
        <dbReference type="Rhea" id="RHEA-COMP:9685"/>
        <dbReference type="Rhea" id="RHEA-COMP:9955"/>
        <dbReference type="ChEBI" id="CHEBI:15378"/>
        <dbReference type="ChEBI" id="CHEBI:16526"/>
        <dbReference type="ChEBI" id="CHEBI:57972"/>
        <dbReference type="ChEBI" id="CHEBI:64479"/>
        <dbReference type="ChEBI" id="CHEBI:78846"/>
        <dbReference type="ChEBI" id="CHEBI:149468"/>
        <dbReference type="EC" id="2.3.1.47"/>
    </reaction>
</comment>
<dbReference type="InterPro" id="IPR001917">
    <property type="entry name" value="Aminotrans_II_pyridoxalP_BS"/>
</dbReference>
<dbReference type="GO" id="GO:0009102">
    <property type="term" value="P:biotin biosynthetic process"/>
    <property type="evidence" value="ECO:0007669"/>
    <property type="project" value="UniProtKB-KW"/>
</dbReference>
<evidence type="ECO:0000256" key="3">
    <source>
        <dbReference type="ARBA" id="ARBA00010008"/>
    </source>
</evidence>
<dbReference type="InterPro" id="IPR015421">
    <property type="entry name" value="PyrdxlP-dep_Trfase_major"/>
</dbReference>
<dbReference type="OrthoDB" id="9807157at2"/>
<dbReference type="InterPro" id="IPR004839">
    <property type="entry name" value="Aminotransferase_I/II_large"/>
</dbReference>
<dbReference type="GO" id="GO:0030170">
    <property type="term" value="F:pyridoxal phosphate binding"/>
    <property type="evidence" value="ECO:0007669"/>
    <property type="project" value="InterPro"/>
</dbReference>
<evidence type="ECO:0000256" key="7">
    <source>
        <dbReference type="ARBA" id="ARBA00022756"/>
    </source>
</evidence>
<evidence type="ECO:0000259" key="13">
    <source>
        <dbReference type="Pfam" id="PF00155"/>
    </source>
</evidence>
<comment type="cofactor">
    <cofactor evidence="1 12">
        <name>pyridoxal 5'-phosphate</name>
        <dbReference type="ChEBI" id="CHEBI:597326"/>
    </cofactor>
</comment>
<keyword evidence="15" id="KW-1185">Reference proteome</keyword>
<sequence>MYYRYKQYISHLHDTKKYRSLPVIHKNYKKDILDFSTNDYLQLAYHPNLINAAIMTGSTYGVGSTGSRLLSGNNELFERLETTIAQDKHTETAMLFISGFQTNVSVLSALLDHHVLKMQPLVFFDKLNHASLYQAVFLSKAELLRYYHNNMEHLSSLLKKYKDDNRPKFIVTETLFGMDGDIAPLTDIVSLSSQYQTFLYLDEAHATGLTGIHGYGLSTTVNLSHIPHIVMGTFSKALGCSGGYIACKQLIKDYLINKATGFIYSTAGSPMVLGAAQEAWNLIRTLDNQRAHLNSLSKELRDGCNQLGFNIGTSSSHIIPLILGSEEDASHVHKKLLEHHILTSYIRPPTVPPKTSRIRIALNVGHNKADIERLLQLLSTL</sequence>
<dbReference type="EMBL" id="AM180252">
    <property type="protein sequence ID" value="CAJ54476.1"/>
    <property type="molecule type" value="Genomic_DNA"/>
</dbReference>
<evidence type="ECO:0000256" key="6">
    <source>
        <dbReference type="ARBA" id="ARBA00022679"/>
    </source>
</evidence>
<dbReference type="SUPFAM" id="SSF53383">
    <property type="entry name" value="PLP-dependent transferases"/>
    <property type="match status" value="1"/>
</dbReference>
<keyword evidence="7" id="KW-0093">Biotin biosynthesis</keyword>
<evidence type="ECO:0000256" key="5">
    <source>
        <dbReference type="ARBA" id="ARBA00013187"/>
    </source>
</evidence>
<gene>
    <name evidence="14" type="primary">bioF</name>
    <name evidence="14" type="ordered locus">LI0421</name>
</gene>
<dbReference type="KEGG" id="lip:LI0421"/>
<proteinExistence type="inferred from homology"/>
<dbReference type="EC" id="2.3.1.47" evidence="5"/>
<dbReference type="Pfam" id="PF00155">
    <property type="entry name" value="Aminotran_1_2"/>
    <property type="match status" value="1"/>
</dbReference>
<dbReference type="STRING" id="363253.LI0421"/>
<evidence type="ECO:0000313" key="15">
    <source>
        <dbReference type="Proteomes" id="UP000002430"/>
    </source>
</evidence>
<dbReference type="Gene3D" id="3.90.1150.10">
    <property type="entry name" value="Aspartate Aminotransferase, domain 1"/>
    <property type="match status" value="1"/>
</dbReference>
<evidence type="ECO:0000256" key="11">
    <source>
        <dbReference type="ARBA" id="ARBA00047715"/>
    </source>
</evidence>
<evidence type="ECO:0000256" key="10">
    <source>
        <dbReference type="ARBA" id="ARBA00033381"/>
    </source>
</evidence>
<keyword evidence="6" id="KW-0808">Transferase</keyword>
<comment type="similarity">
    <text evidence="3">Belongs to the class-II pyridoxal-phosphate-dependent aminotransferase family. BioF subfamily.</text>
</comment>
<dbReference type="AlphaFoldDB" id="Q1MRA0"/>
<dbReference type="eggNOG" id="COG0156">
    <property type="taxonomic scope" value="Bacteria"/>
</dbReference>
<dbReference type="PANTHER" id="PTHR13693:SF100">
    <property type="entry name" value="8-AMINO-7-OXONONANOATE SYNTHASE"/>
    <property type="match status" value="1"/>
</dbReference>